<dbReference type="GO" id="GO:0005737">
    <property type="term" value="C:cytoplasm"/>
    <property type="evidence" value="ECO:0007669"/>
    <property type="project" value="UniProtKB-SubCell"/>
</dbReference>
<dbReference type="AlphaFoldDB" id="A0A0B2PHC6"/>
<dbReference type="PANTHER" id="PTHR13322:SF2">
    <property type="entry name" value="INTEGRATOR COMPLEX SUBUNIT 7"/>
    <property type="match status" value="1"/>
</dbReference>
<gene>
    <name evidence="3" type="ORF">glysoja_031980</name>
</gene>
<dbReference type="InterPro" id="IPR055195">
    <property type="entry name" value="INTS7_C_plant"/>
</dbReference>
<dbReference type="GO" id="GO:0032039">
    <property type="term" value="C:integrator complex"/>
    <property type="evidence" value="ECO:0007669"/>
    <property type="project" value="InterPro"/>
</dbReference>
<evidence type="ECO:0000313" key="3">
    <source>
        <dbReference type="EMBL" id="KHN07119.1"/>
    </source>
</evidence>
<protein>
    <submittedName>
        <fullName evidence="3">Integrator complex subunit 7</fullName>
    </submittedName>
</protein>
<organism evidence="3">
    <name type="scientific">Glycine soja</name>
    <name type="common">Wild soybean</name>
    <dbReference type="NCBI Taxonomy" id="3848"/>
    <lineage>
        <taxon>Eukaryota</taxon>
        <taxon>Viridiplantae</taxon>
        <taxon>Streptophyta</taxon>
        <taxon>Embryophyta</taxon>
        <taxon>Tracheophyta</taxon>
        <taxon>Spermatophyta</taxon>
        <taxon>Magnoliopsida</taxon>
        <taxon>eudicotyledons</taxon>
        <taxon>Gunneridae</taxon>
        <taxon>Pentapetalae</taxon>
        <taxon>rosids</taxon>
        <taxon>fabids</taxon>
        <taxon>Fabales</taxon>
        <taxon>Fabaceae</taxon>
        <taxon>Papilionoideae</taxon>
        <taxon>50 kb inversion clade</taxon>
        <taxon>NPAAA clade</taxon>
        <taxon>indigoferoid/millettioid clade</taxon>
        <taxon>Phaseoleae</taxon>
        <taxon>Glycine</taxon>
        <taxon>Glycine subgen. Soja</taxon>
    </lineage>
</organism>
<dbReference type="InterPro" id="IPR056516">
    <property type="entry name" value="INTS7_N"/>
</dbReference>
<dbReference type="PANTHER" id="PTHR13322">
    <property type="entry name" value="C1ORF73 PROTEIN"/>
    <property type="match status" value="1"/>
</dbReference>
<reference evidence="3" key="1">
    <citation type="submission" date="2014-07" db="EMBL/GenBank/DDBJ databases">
        <title>Identification of a novel salt tolerance gene in wild soybean by whole-genome sequencing.</title>
        <authorList>
            <person name="Lam H.-M."/>
            <person name="Qi X."/>
            <person name="Li M.-W."/>
            <person name="Liu X."/>
            <person name="Xie M."/>
            <person name="Ni M."/>
            <person name="Xu X."/>
        </authorList>
    </citation>
    <scope>NUCLEOTIDE SEQUENCE [LARGE SCALE GENOMIC DNA]</scope>
    <source>
        <tissue evidence="3">Root</tissue>
    </source>
</reference>
<dbReference type="Pfam" id="PF24436">
    <property type="entry name" value="INTS7_N"/>
    <property type="match status" value="1"/>
</dbReference>
<dbReference type="InterPro" id="IPR033060">
    <property type="entry name" value="INTS7"/>
</dbReference>
<name>A0A0B2PHC6_GLYSO</name>
<evidence type="ECO:0000259" key="2">
    <source>
        <dbReference type="Pfam" id="PF24436"/>
    </source>
</evidence>
<evidence type="ECO:0000259" key="1">
    <source>
        <dbReference type="Pfam" id="PF22966"/>
    </source>
</evidence>
<feature type="domain" description="Integrator complex subunit 7-like C-terminal" evidence="1">
    <location>
        <begin position="881"/>
        <end position="1055"/>
    </location>
</feature>
<dbReference type="GO" id="GO:0034472">
    <property type="term" value="P:snRNA 3'-end processing"/>
    <property type="evidence" value="ECO:0007669"/>
    <property type="project" value="TreeGrafter"/>
</dbReference>
<feature type="domain" description="Integrator complex subunit 7 N-terminal" evidence="2">
    <location>
        <begin position="65"/>
        <end position="273"/>
    </location>
</feature>
<dbReference type="EMBL" id="KN667267">
    <property type="protein sequence ID" value="KHN07119.1"/>
    <property type="molecule type" value="Genomic_DNA"/>
</dbReference>
<dbReference type="Proteomes" id="UP000053555">
    <property type="component" value="Unassembled WGS sequence"/>
</dbReference>
<sequence>MEPTSVALAMEWSIQLEMGLRSTKPGVPVKAISEMEPRLQRWSREPEFGIAPYAMFGLVPGEDKVFANTILLRLADAFRGGDIETKLSVVRVFLSERKHRDKEKKKQCKGLLSEARVANHLELLKRVKSVFDSGDLKSKGLTLVLFGCWADFVKDNAQIRYMIFSSLVSPHDCEVRASLYATGCICEISDDFASISVEMLFNIMNSSSVSLPVKLVAARVLAKCKSSYSVAHKAYKIGMELVLNSSDEDFLVAMLLSLSKLACILIPFISYQVLLSIPPSSLHMELREFVRLLTVVENASQYPASRKSYLAIRILADLCCRTKDIADIDNVFCCSFPSHVISLIKDHIKLLLMPLLEGCQNDLTICQELQGLLKILLNIVERHPNLGSLVLDSLKQVIQYLVTVASANCAVTSTLSAINFIGKERNSFILKLLHKIYRFLIVFQENLYIVGAINTKLSSEVNILVELVCQCSLIDCYTYSLYHLLFHSQPICDGLVHENDETHLASCCTTFVNKVLIGTNGWTAYKVGAHAACQGEWLLATNIFRTLIEKVKSDSCCSWLKALFHYAHSEGKIQLLSQPKQGTTSMELMETIKFPLKSCDYKGDTCPRLARSINDSNYYDQLTQSHVAVCSSLKFLEASVTSSQAFCFQRWFLSLRARVLENLVGVLKALREVSLNVDQNFNQVEIESSDKLQCLKSYQYITQVSSQLFRLVEEFDLLRASFIGMDSESSAVLAAHGLSCSILAFATAFGVSNIDQHSQRIFIGNKTSNLQALTIQNLRRLFWSVDHETRASFSSLLNYFDPNKNCLSPLPSYQNLNIGYKDKEVLNVCSYAVSGAVRLFEKIAPQFTENALSLTSNTLIKWMHIHFRLPKYFFKVRPFIGSELFVHNKDSSNGVDISVSQGSHLTLNICLQLKNVPPKLLVKSTKLYCILHCSTVFHVPCGQRKAPENSLFGYEAWKDDEIVELNQKLFCHVLDSAAGQRRIGRHSRGHGNSRAVETFMDFRPNEKGQGFSHCSLDVSNFPLGSYRIKWHSCLVDSQDSYWSLLPLNSGPVFFVIKPRVG</sequence>
<proteinExistence type="predicted"/>
<dbReference type="Pfam" id="PF22966">
    <property type="entry name" value="INTS7_C_plants"/>
    <property type="match status" value="1"/>
</dbReference>
<accession>A0A0B2PHC6</accession>